<proteinExistence type="predicted"/>
<dbReference type="AlphaFoldDB" id="J9EQ00"/>
<protein>
    <submittedName>
        <fullName evidence="1">Uncharacterized protein</fullName>
    </submittedName>
</protein>
<dbReference type="EMBL" id="ADBV01001564">
    <property type="protein sequence ID" value="EJW84561.1"/>
    <property type="molecule type" value="Genomic_DNA"/>
</dbReference>
<gene>
    <name evidence="1" type="ORF">WUBG_04540</name>
</gene>
<dbReference type="Proteomes" id="UP000004810">
    <property type="component" value="Unassembled WGS sequence"/>
</dbReference>
<evidence type="ECO:0000313" key="1">
    <source>
        <dbReference type="EMBL" id="EJW84561.1"/>
    </source>
</evidence>
<feature type="non-terminal residue" evidence="1">
    <location>
        <position position="226"/>
    </location>
</feature>
<name>J9EQ00_WUCBA</name>
<comment type="caution">
    <text evidence="1">The sequence shown here is derived from an EMBL/GenBank/DDBJ whole genome shotgun (WGS) entry which is preliminary data.</text>
</comment>
<organism evidence="1 2">
    <name type="scientific">Wuchereria bancrofti</name>
    <dbReference type="NCBI Taxonomy" id="6293"/>
    <lineage>
        <taxon>Eukaryota</taxon>
        <taxon>Metazoa</taxon>
        <taxon>Ecdysozoa</taxon>
        <taxon>Nematoda</taxon>
        <taxon>Chromadorea</taxon>
        <taxon>Rhabditida</taxon>
        <taxon>Spirurina</taxon>
        <taxon>Spiruromorpha</taxon>
        <taxon>Filarioidea</taxon>
        <taxon>Onchocercidae</taxon>
        <taxon>Wuchereria</taxon>
    </lineage>
</organism>
<evidence type="ECO:0000313" key="2">
    <source>
        <dbReference type="Proteomes" id="UP000004810"/>
    </source>
</evidence>
<accession>J9EQ00</accession>
<sequence length="226" mass="26822">MIYFCVKTDEYLRDILDRVSLGSEYFCQIDVPLNKAESIIQKFTQRYALDQTARQRNYRLQKKPVVDLIVLLNQSLYSAEKIRLCLMCTMPKEMRGIAFICGAVLQREYDLDKSEIEQFSSVLDRKNRLIYHSVPNNIAENKQDSVPVYELVQIPYTAEQRKQKKIPQTQAQGWTWRLHKKFIELKKEQITNAFKKHQKNSKQPHVQDEAVQKELHKLWLLSRFRG</sequence>
<reference evidence="2" key="1">
    <citation type="submission" date="2012-08" db="EMBL/GenBank/DDBJ databases">
        <title>The Genome Sequence of Wuchereria bancrofti.</title>
        <authorList>
            <person name="Nutman T.B."/>
            <person name="Fink D.L."/>
            <person name="Russ C."/>
            <person name="Young S."/>
            <person name="Zeng Q."/>
            <person name="Koehrsen M."/>
            <person name="Alvarado L."/>
            <person name="Berlin A."/>
            <person name="Chapman S.B."/>
            <person name="Chen Z."/>
            <person name="Freedman E."/>
            <person name="Gellesch M."/>
            <person name="Goldberg J."/>
            <person name="Griggs A."/>
            <person name="Gujja S."/>
            <person name="Heilman E.R."/>
            <person name="Heiman D."/>
            <person name="Hepburn T."/>
            <person name="Howarth C."/>
            <person name="Jen D."/>
            <person name="Larson L."/>
            <person name="Lewis B."/>
            <person name="Mehta T."/>
            <person name="Park D."/>
            <person name="Pearson M."/>
            <person name="Roberts A."/>
            <person name="Saif S."/>
            <person name="Shea T."/>
            <person name="Shenoy N."/>
            <person name="Sisk P."/>
            <person name="Stolte C."/>
            <person name="Sykes S."/>
            <person name="Walk T."/>
            <person name="White J."/>
            <person name="Yandava C."/>
            <person name="Haas B."/>
            <person name="Henn M.R."/>
            <person name="Nusbaum C."/>
            <person name="Birren B."/>
        </authorList>
    </citation>
    <scope>NUCLEOTIDE SEQUENCE [LARGE SCALE GENOMIC DNA]</scope>
    <source>
        <strain evidence="2">NA</strain>
    </source>
</reference>